<name>A0AAD6U5M2_9AGAR</name>
<sequence length="159" mass="17472">MSASRSDITVGSLYIAGFTQARAPHVGLIVPTDSKTGCLVHIRIDKDKFPNWMHQHRTQAIANDMFLSSLLKIHDVSAGEITPEQLRAAAAEIPAPDNDEFGECGPWVYRVVQQLQNVGLVVCTDLKGMAEEFEAFAAGNRAYARRDRLPNVAVSQFCT</sequence>
<comment type="caution">
    <text evidence="1">The sequence shown here is derived from an EMBL/GenBank/DDBJ whole genome shotgun (WGS) entry which is preliminary data.</text>
</comment>
<protein>
    <submittedName>
        <fullName evidence="1">Uncharacterized protein</fullName>
    </submittedName>
</protein>
<organism evidence="1 2">
    <name type="scientific">Mycena belliarum</name>
    <dbReference type="NCBI Taxonomy" id="1033014"/>
    <lineage>
        <taxon>Eukaryota</taxon>
        <taxon>Fungi</taxon>
        <taxon>Dikarya</taxon>
        <taxon>Basidiomycota</taxon>
        <taxon>Agaricomycotina</taxon>
        <taxon>Agaricomycetes</taxon>
        <taxon>Agaricomycetidae</taxon>
        <taxon>Agaricales</taxon>
        <taxon>Marasmiineae</taxon>
        <taxon>Mycenaceae</taxon>
        <taxon>Mycena</taxon>
    </lineage>
</organism>
<evidence type="ECO:0000313" key="2">
    <source>
        <dbReference type="Proteomes" id="UP001222325"/>
    </source>
</evidence>
<dbReference type="EMBL" id="JARJCN010000023">
    <property type="protein sequence ID" value="KAJ7089727.1"/>
    <property type="molecule type" value="Genomic_DNA"/>
</dbReference>
<dbReference type="AlphaFoldDB" id="A0AAD6U5M2"/>
<evidence type="ECO:0000313" key="1">
    <source>
        <dbReference type="EMBL" id="KAJ7089727.1"/>
    </source>
</evidence>
<proteinExistence type="predicted"/>
<accession>A0AAD6U5M2</accession>
<dbReference type="Proteomes" id="UP001222325">
    <property type="component" value="Unassembled WGS sequence"/>
</dbReference>
<gene>
    <name evidence="1" type="ORF">B0H15DRAFT_907642</name>
</gene>
<keyword evidence="2" id="KW-1185">Reference proteome</keyword>
<reference evidence="1" key="1">
    <citation type="submission" date="2023-03" db="EMBL/GenBank/DDBJ databases">
        <title>Massive genome expansion in bonnet fungi (Mycena s.s.) driven by repeated elements and novel gene families across ecological guilds.</title>
        <authorList>
            <consortium name="Lawrence Berkeley National Laboratory"/>
            <person name="Harder C.B."/>
            <person name="Miyauchi S."/>
            <person name="Viragh M."/>
            <person name="Kuo A."/>
            <person name="Thoen E."/>
            <person name="Andreopoulos B."/>
            <person name="Lu D."/>
            <person name="Skrede I."/>
            <person name="Drula E."/>
            <person name="Henrissat B."/>
            <person name="Morin E."/>
            <person name="Kohler A."/>
            <person name="Barry K."/>
            <person name="LaButti K."/>
            <person name="Morin E."/>
            <person name="Salamov A."/>
            <person name="Lipzen A."/>
            <person name="Mereny Z."/>
            <person name="Hegedus B."/>
            <person name="Baldrian P."/>
            <person name="Stursova M."/>
            <person name="Weitz H."/>
            <person name="Taylor A."/>
            <person name="Grigoriev I.V."/>
            <person name="Nagy L.G."/>
            <person name="Martin F."/>
            <person name="Kauserud H."/>
        </authorList>
    </citation>
    <scope>NUCLEOTIDE SEQUENCE</scope>
    <source>
        <strain evidence="1">CBHHK173m</strain>
    </source>
</reference>